<sequence length="208" mass="22313">MRNPDGGYLAFVHPSSLCEELNFVLARDSQSPCTICSPDLDNARSSETYENIQYSSNAHVAAVDPHNNPQASGTEPLTNPSDFQLLQPQTSPTTSSHNITISPTRRSLRAAAPRQKPPRLVLPERANPSALSGTAPSNPNPMATLGEPAMRLLISVLHPQATAAATGGQPKGSPRASDDTQPRLTNFFALRRNAHPSPSSVLHREARV</sequence>
<proteinExistence type="predicted"/>
<reference evidence="2" key="1">
    <citation type="journal article" date="2018" name="Genome Biol. Evol.">
        <title>Genomics and development of Lentinus tigrinus, a white-rot wood-decaying mushroom with dimorphic fruiting bodies.</title>
        <authorList>
            <person name="Wu B."/>
            <person name="Xu Z."/>
            <person name="Knudson A."/>
            <person name="Carlson A."/>
            <person name="Chen N."/>
            <person name="Kovaka S."/>
            <person name="LaButti K."/>
            <person name="Lipzen A."/>
            <person name="Pennachio C."/>
            <person name="Riley R."/>
            <person name="Schakwitz W."/>
            <person name="Umezawa K."/>
            <person name="Ohm R.A."/>
            <person name="Grigoriev I.V."/>
            <person name="Nagy L.G."/>
            <person name="Gibbons J."/>
            <person name="Hibbett D."/>
        </authorList>
    </citation>
    <scope>NUCLEOTIDE SEQUENCE [LARGE SCALE GENOMIC DNA]</scope>
    <source>
        <strain evidence="2">ALCF2SS1-6</strain>
    </source>
</reference>
<feature type="compositionally biased region" description="Polar residues" evidence="1">
    <location>
        <begin position="67"/>
        <end position="105"/>
    </location>
</feature>
<organism evidence="2 3">
    <name type="scientific">Lentinus tigrinus ALCF2SS1-6</name>
    <dbReference type="NCBI Taxonomy" id="1328759"/>
    <lineage>
        <taxon>Eukaryota</taxon>
        <taxon>Fungi</taxon>
        <taxon>Dikarya</taxon>
        <taxon>Basidiomycota</taxon>
        <taxon>Agaricomycotina</taxon>
        <taxon>Agaricomycetes</taxon>
        <taxon>Polyporales</taxon>
        <taxon>Polyporaceae</taxon>
        <taxon>Lentinus</taxon>
    </lineage>
</organism>
<keyword evidence="3" id="KW-1185">Reference proteome</keyword>
<name>A0A5C2S7C2_9APHY</name>
<feature type="region of interest" description="Disordered" evidence="1">
    <location>
        <begin position="162"/>
        <end position="208"/>
    </location>
</feature>
<dbReference type="Proteomes" id="UP000313359">
    <property type="component" value="Unassembled WGS sequence"/>
</dbReference>
<evidence type="ECO:0000313" key="3">
    <source>
        <dbReference type="Proteomes" id="UP000313359"/>
    </source>
</evidence>
<protein>
    <submittedName>
        <fullName evidence="2">Uncharacterized protein</fullName>
    </submittedName>
</protein>
<gene>
    <name evidence="2" type="ORF">L227DRAFT_111737</name>
</gene>
<evidence type="ECO:0000313" key="2">
    <source>
        <dbReference type="EMBL" id="RPD59765.1"/>
    </source>
</evidence>
<accession>A0A5C2S7C2</accession>
<feature type="region of interest" description="Disordered" evidence="1">
    <location>
        <begin position="62"/>
        <end position="145"/>
    </location>
</feature>
<dbReference type="AlphaFoldDB" id="A0A5C2S7C2"/>
<evidence type="ECO:0000256" key="1">
    <source>
        <dbReference type="SAM" id="MobiDB-lite"/>
    </source>
</evidence>
<feature type="compositionally biased region" description="Polar residues" evidence="1">
    <location>
        <begin position="129"/>
        <end position="141"/>
    </location>
</feature>
<dbReference type="EMBL" id="ML122268">
    <property type="protein sequence ID" value="RPD59765.1"/>
    <property type="molecule type" value="Genomic_DNA"/>
</dbReference>